<keyword evidence="3" id="KW-1185">Reference proteome</keyword>
<sequence>MAVGRAQGIGSSNHLFHGWFLIIDVLLWGHAVLAVECDQHTALRKIHEKNFDCDVLIGRIVWSDAMQKVLEKVKIIKGTLHYHHTDTTKLEIANLEFIGDQSEFNLTFDTFEIAERPLY</sequence>
<keyword evidence="1" id="KW-0812">Transmembrane</keyword>
<keyword evidence="1" id="KW-0472">Membrane</keyword>
<evidence type="ECO:0000313" key="3">
    <source>
        <dbReference type="Proteomes" id="UP000024635"/>
    </source>
</evidence>
<comment type="caution">
    <text evidence="2">The sequence shown here is derived from an EMBL/GenBank/DDBJ whole genome shotgun (WGS) entry which is preliminary data.</text>
</comment>
<protein>
    <recommendedName>
        <fullName evidence="4">Receptor L-domain domain-containing protein</fullName>
    </recommendedName>
</protein>
<accession>A0A016STI4</accession>
<organism evidence="2 3">
    <name type="scientific">Ancylostoma ceylanicum</name>
    <dbReference type="NCBI Taxonomy" id="53326"/>
    <lineage>
        <taxon>Eukaryota</taxon>
        <taxon>Metazoa</taxon>
        <taxon>Ecdysozoa</taxon>
        <taxon>Nematoda</taxon>
        <taxon>Chromadorea</taxon>
        <taxon>Rhabditida</taxon>
        <taxon>Rhabditina</taxon>
        <taxon>Rhabditomorpha</taxon>
        <taxon>Strongyloidea</taxon>
        <taxon>Ancylostomatidae</taxon>
        <taxon>Ancylostomatinae</taxon>
        <taxon>Ancylostoma</taxon>
    </lineage>
</organism>
<reference evidence="3" key="1">
    <citation type="journal article" date="2015" name="Nat. Genet.">
        <title>The genome and transcriptome of the zoonotic hookworm Ancylostoma ceylanicum identify infection-specific gene families.</title>
        <authorList>
            <person name="Schwarz E.M."/>
            <person name="Hu Y."/>
            <person name="Antoshechkin I."/>
            <person name="Miller M.M."/>
            <person name="Sternberg P.W."/>
            <person name="Aroian R.V."/>
        </authorList>
    </citation>
    <scope>NUCLEOTIDE SEQUENCE</scope>
    <source>
        <strain evidence="3">HY135</strain>
    </source>
</reference>
<evidence type="ECO:0008006" key="4">
    <source>
        <dbReference type="Google" id="ProtNLM"/>
    </source>
</evidence>
<proteinExistence type="predicted"/>
<gene>
    <name evidence="2" type="primary">Acey_s0180.g798</name>
    <name evidence="2" type="ORF">Y032_0180g798</name>
</gene>
<feature type="transmembrane region" description="Helical" evidence="1">
    <location>
        <begin position="16"/>
        <end position="35"/>
    </location>
</feature>
<evidence type="ECO:0000256" key="1">
    <source>
        <dbReference type="SAM" id="Phobius"/>
    </source>
</evidence>
<evidence type="ECO:0000313" key="2">
    <source>
        <dbReference type="EMBL" id="EYB93629.1"/>
    </source>
</evidence>
<dbReference type="OrthoDB" id="10382976at2759"/>
<dbReference type="Proteomes" id="UP000024635">
    <property type="component" value="Unassembled WGS sequence"/>
</dbReference>
<dbReference type="EMBL" id="JARK01001516">
    <property type="protein sequence ID" value="EYB93629.1"/>
    <property type="molecule type" value="Genomic_DNA"/>
</dbReference>
<dbReference type="AlphaFoldDB" id="A0A016STI4"/>
<keyword evidence="1" id="KW-1133">Transmembrane helix</keyword>
<name>A0A016STI4_9BILA</name>